<name>A0A913ZUE3_PATMI</name>
<dbReference type="OMA" id="TNTEPAM"/>
<dbReference type="InterPro" id="IPR003767">
    <property type="entry name" value="Malate/L-lactate_DH-like"/>
</dbReference>
<dbReference type="Gene3D" id="1.10.1530.10">
    <property type="match status" value="1"/>
</dbReference>
<evidence type="ECO:0008006" key="5">
    <source>
        <dbReference type="Google" id="ProtNLM"/>
    </source>
</evidence>
<evidence type="ECO:0000256" key="1">
    <source>
        <dbReference type="ARBA" id="ARBA00006056"/>
    </source>
</evidence>
<proteinExistence type="inferred from homology"/>
<comment type="similarity">
    <text evidence="1">Belongs to the LDH2/MDH2 oxidoreductase family.</text>
</comment>
<dbReference type="Pfam" id="PF02615">
    <property type="entry name" value="Ldh_2"/>
    <property type="match status" value="1"/>
</dbReference>
<dbReference type="OrthoDB" id="7881616at2759"/>
<dbReference type="InterPro" id="IPR036111">
    <property type="entry name" value="Mal/L-sulfo/L-lacto_DH-like_sf"/>
</dbReference>
<dbReference type="SUPFAM" id="SSF89733">
    <property type="entry name" value="L-sulfolactate dehydrogenase-like"/>
    <property type="match status" value="1"/>
</dbReference>
<evidence type="ECO:0000256" key="2">
    <source>
        <dbReference type="ARBA" id="ARBA00023002"/>
    </source>
</evidence>
<reference evidence="3" key="1">
    <citation type="submission" date="2022-11" db="UniProtKB">
        <authorList>
            <consortium name="EnsemblMetazoa"/>
        </authorList>
    </citation>
    <scope>IDENTIFICATION</scope>
</reference>
<dbReference type="AlphaFoldDB" id="A0A913ZUE3"/>
<keyword evidence="4" id="KW-1185">Reference proteome</keyword>
<dbReference type="InterPro" id="IPR043143">
    <property type="entry name" value="Mal/L-sulf/L-lact_DH-like_NADP"/>
</dbReference>
<sequence>MFNLYYLSTTTSARRQCIVLYNHCLRLRRFTMATKQDDNVLVPLSEAESFVERCMVAVGAKPSHAKDLATLLVCADYRGHFSHGMNRLSMYVEDIRSGTNAKDGEPVILKEMGGTAWVDGKNVLGPVVGRFCTDLAIKKAKEAGIGMVVAKGSNHFGIAGWYTMRCAEAGMLGMSFTNTSPLVVPTRAKKPVLGTNPLSLAAPAEKGDSFVLDMATSTVALGKIELNNMKEIPIPSGWGTDSNGQLTQNPSEVLQGGGLMALGGPEVLGGYKGYGLSMGVEILCGILAGSAFGPFVRHWTKKEEEANLGQCFIAINPEAFAPGFPGRMSTLMKECRTAEPAEGETEVLVAGDPERQHMKKVDEEGGVTYHRNLIQLMDKLAKDLTIEPMKPKA</sequence>
<dbReference type="EnsemblMetazoa" id="XM_038198768.1">
    <property type="protein sequence ID" value="XP_038054696.1"/>
    <property type="gene ID" value="LOC119726914"/>
</dbReference>
<keyword evidence="2" id="KW-0560">Oxidoreductase</keyword>
<accession>A0A913ZUE3</accession>
<evidence type="ECO:0000313" key="3">
    <source>
        <dbReference type="EnsemblMetazoa" id="XP_038054696.1"/>
    </source>
</evidence>
<dbReference type="Gene3D" id="3.30.1370.60">
    <property type="entry name" value="Hypothetical oxidoreductase yiak, domain 2"/>
    <property type="match status" value="1"/>
</dbReference>
<dbReference type="GO" id="GO:0016491">
    <property type="term" value="F:oxidoreductase activity"/>
    <property type="evidence" value="ECO:0007669"/>
    <property type="project" value="UniProtKB-KW"/>
</dbReference>
<dbReference type="Proteomes" id="UP000887568">
    <property type="component" value="Unplaced"/>
</dbReference>
<dbReference type="GeneID" id="119726914"/>
<dbReference type="PANTHER" id="PTHR11091">
    <property type="entry name" value="OXIDOREDUCTASE-RELATED"/>
    <property type="match status" value="1"/>
</dbReference>
<evidence type="ECO:0000313" key="4">
    <source>
        <dbReference type="Proteomes" id="UP000887568"/>
    </source>
</evidence>
<dbReference type="PANTHER" id="PTHR11091:SF0">
    <property type="entry name" value="MALATE DEHYDROGENASE"/>
    <property type="match status" value="1"/>
</dbReference>
<organism evidence="3 4">
    <name type="scientific">Patiria miniata</name>
    <name type="common">Bat star</name>
    <name type="synonym">Asterina miniata</name>
    <dbReference type="NCBI Taxonomy" id="46514"/>
    <lineage>
        <taxon>Eukaryota</taxon>
        <taxon>Metazoa</taxon>
        <taxon>Echinodermata</taxon>
        <taxon>Eleutherozoa</taxon>
        <taxon>Asterozoa</taxon>
        <taxon>Asteroidea</taxon>
        <taxon>Valvatacea</taxon>
        <taxon>Valvatida</taxon>
        <taxon>Asterinidae</taxon>
        <taxon>Patiria</taxon>
    </lineage>
</organism>
<dbReference type="RefSeq" id="XP_038054696.1">
    <property type="nucleotide sequence ID" value="XM_038198768.1"/>
</dbReference>
<dbReference type="InterPro" id="IPR043144">
    <property type="entry name" value="Mal/L-sulf/L-lact_DH-like_ah"/>
</dbReference>
<protein>
    <recommendedName>
        <fullName evidence="5">Malate dehydrogenase</fullName>
    </recommendedName>
</protein>